<evidence type="ECO:0000256" key="1">
    <source>
        <dbReference type="ARBA" id="ARBA00001974"/>
    </source>
</evidence>
<keyword evidence="5 7" id="KW-0560">Oxidoreductase</keyword>
<dbReference type="HOGENOM" id="CLU_021377_7_0_6"/>
<dbReference type="PRINTS" id="PR00368">
    <property type="entry name" value="FADPNR"/>
</dbReference>
<dbReference type="STRING" id="465817.ETA_20080"/>
<dbReference type="RefSeq" id="WP_012441732.1">
    <property type="nucleotide sequence ID" value="NC_010694.1"/>
</dbReference>
<organism evidence="7 8">
    <name type="scientific">Erwinia tasmaniensis (strain DSM 17950 / CFBP 7177 / CIP 109463 / NCPPB 4357 / Et1/99)</name>
    <dbReference type="NCBI Taxonomy" id="465817"/>
    <lineage>
        <taxon>Bacteria</taxon>
        <taxon>Pseudomonadati</taxon>
        <taxon>Pseudomonadota</taxon>
        <taxon>Gammaproteobacteria</taxon>
        <taxon>Enterobacterales</taxon>
        <taxon>Erwiniaceae</taxon>
        <taxon>Erwinia</taxon>
    </lineage>
</organism>
<dbReference type="SUPFAM" id="SSF51905">
    <property type="entry name" value="FAD/NAD(P)-binding domain"/>
    <property type="match status" value="1"/>
</dbReference>
<comment type="similarity">
    <text evidence="2">Belongs to the NADH dehydrogenase family.</text>
</comment>
<reference evidence="7 8" key="1">
    <citation type="journal article" date="2008" name="Environ. Microbiol.">
        <title>The genome of Erwinia tasmaniensis strain Et1/99, a non-pathogenic bacterium in the genus Erwinia.</title>
        <authorList>
            <person name="Kube M."/>
            <person name="Migdoll A.M."/>
            <person name="Mueller I."/>
            <person name="Kuhl H."/>
            <person name="Beck A."/>
            <person name="Reinhardt R."/>
            <person name="Geider K."/>
        </authorList>
    </citation>
    <scope>NUCLEOTIDE SEQUENCE [LARGE SCALE GENOMIC DNA]</scope>
    <source>
        <strain evidence="8">DSM 17950 / CFBP 7177 / CIP 109463 / NCPPB 4357 / Et1/99</strain>
    </source>
</reference>
<protein>
    <submittedName>
        <fullName evidence="7">NADH dehydrogenase</fullName>
        <ecNumber evidence="7">1.6.99.3</ecNumber>
    </submittedName>
</protein>
<dbReference type="PRINTS" id="PR00411">
    <property type="entry name" value="PNDRDTASEI"/>
</dbReference>
<comment type="cofactor">
    <cofactor evidence="1">
        <name>FAD</name>
        <dbReference type="ChEBI" id="CHEBI:57692"/>
    </cofactor>
</comment>
<evidence type="ECO:0000259" key="6">
    <source>
        <dbReference type="Pfam" id="PF07992"/>
    </source>
</evidence>
<dbReference type="InterPro" id="IPR023753">
    <property type="entry name" value="FAD/NAD-binding_dom"/>
</dbReference>
<dbReference type="Pfam" id="PF07992">
    <property type="entry name" value="Pyr_redox_2"/>
    <property type="match status" value="1"/>
</dbReference>
<name>B2VDM2_ERWT9</name>
<keyword evidence="3" id="KW-0285">Flavoprotein</keyword>
<evidence type="ECO:0000313" key="8">
    <source>
        <dbReference type="Proteomes" id="UP000001726"/>
    </source>
</evidence>
<dbReference type="EMBL" id="CU468135">
    <property type="protein sequence ID" value="CAO97054.1"/>
    <property type="molecule type" value="Genomic_DNA"/>
</dbReference>
<dbReference type="FunFam" id="3.50.50.100:FF:000001">
    <property type="entry name" value="NADH dehydrogenase"/>
    <property type="match status" value="1"/>
</dbReference>
<dbReference type="InterPro" id="IPR036188">
    <property type="entry name" value="FAD/NAD-bd_sf"/>
</dbReference>
<feature type="domain" description="FAD/NAD(P)-binding" evidence="6">
    <location>
        <begin position="6"/>
        <end position="338"/>
    </location>
</feature>
<evidence type="ECO:0000313" key="7">
    <source>
        <dbReference type="EMBL" id="CAO97054.1"/>
    </source>
</evidence>
<sequence length="434" mass="47369">MTTPMKKIVIVGGGAGGLELATQLGHKLGRKKKAQITLVDRNHSHLWKPLLHEVATGSLDEGIDGLSYLAHAHKHGFSFQLGALTQLDRENNRLQLAEILDEQGEVLVPQRELEYDTLVMALGSTSNDFGTPGVKDNCIFLDNPHQARRFRNEMLNLFLKFSASEGKQEKVNIAIVGGGATGVELSAELHNAVKQLHSYGYKGLDSQALNVTLVEAGERILPALPARISSAAHSELTKIGVRVLTQTMVTSAEKKGLHTKSGEFIDADLMVWAAGIKAPDFMKEIGGLETNRINQLVVEPTLQTTRDPNIYAIGDCAACALPSGGFVPPRAQSAHQMASRVLANILAEIKGQPQKPYVYKDHGSLVSLSRFSTVGSLMGNLMRGSMMVEGRIARMVYISLYRMHQVALHGYFKTGLMMLVGSINRVIRPRLKLH</sequence>
<evidence type="ECO:0000256" key="5">
    <source>
        <dbReference type="ARBA" id="ARBA00023002"/>
    </source>
</evidence>
<dbReference type="KEGG" id="eta:ETA_20080"/>
<dbReference type="OrthoDB" id="9781621at2"/>
<dbReference type="PANTHER" id="PTHR42913">
    <property type="entry name" value="APOPTOSIS-INDUCING FACTOR 1"/>
    <property type="match status" value="1"/>
</dbReference>
<dbReference type="GO" id="GO:0003955">
    <property type="term" value="F:NAD(P)H dehydrogenase (quinone) activity"/>
    <property type="evidence" value="ECO:0007669"/>
    <property type="project" value="TreeGrafter"/>
</dbReference>
<keyword evidence="4" id="KW-0274">FAD</keyword>
<accession>B2VDM2</accession>
<evidence type="ECO:0000256" key="4">
    <source>
        <dbReference type="ARBA" id="ARBA00022827"/>
    </source>
</evidence>
<dbReference type="EC" id="1.6.99.3" evidence="7"/>
<evidence type="ECO:0000256" key="2">
    <source>
        <dbReference type="ARBA" id="ARBA00005272"/>
    </source>
</evidence>
<dbReference type="Proteomes" id="UP000001726">
    <property type="component" value="Chromosome"/>
</dbReference>
<gene>
    <name evidence="7" type="primary">ndh</name>
    <name evidence="7" type="ordered locus">ETA_20080</name>
</gene>
<dbReference type="PANTHER" id="PTHR42913:SF3">
    <property type="entry name" value="64 KDA MITOCHONDRIAL NADH DEHYDROGENASE (EUROFUNG)"/>
    <property type="match status" value="1"/>
</dbReference>
<keyword evidence="8" id="KW-1185">Reference proteome</keyword>
<dbReference type="GO" id="GO:0019646">
    <property type="term" value="P:aerobic electron transport chain"/>
    <property type="evidence" value="ECO:0007669"/>
    <property type="project" value="TreeGrafter"/>
</dbReference>
<proteinExistence type="inferred from homology"/>
<evidence type="ECO:0000256" key="3">
    <source>
        <dbReference type="ARBA" id="ARBA00022630"/>
    </source>
</evidence>
<dbReference type="Gene3D" id="3.50.50.100">
    <property type="match status" value="1"/>
</dbReference>
<dbReference type="InterPro" id="IPR051169">
    <property type="entry name" value="NADH-Q_oxidoreductase"/>
</dbReference>
<dbReference type="eggNOG" id="COG1252">
    <property type="taxonomic scope" value="Bacteria"/>
</dbReference>
<dbReference type="AlphaFoldDB" id="B2VDM2"/>